<keyword evidence="2" id="KW-0342">GTP-binding</keyword>
<dbReference type="PRINTS" id="PR00195">
    <property type="entry name" value="DYNAMIN"/>
</dbReference>
<dbReference type="GO" id="GO:0003924">
    <property type="term" value="F:GTPase activity"/>
    <property type="evidence" value="ECO:0007669"/>
    <property type="project" value="InterPro"/>
</dbReference>
<dbReference type="InterPro" id="IPR045063">
    <property type="entry name" value="Dynamin_N"/>
</dbReference>
<dbReference type="OrthoDB" id="5061070at2759"/>
<dbReference type="InterPro" id="IPR000375">
    <property type="entry name" value="Dynamin_stalk"/>
</dbReference>
<dbReference type="PANTHER" id="PTHR11566:SF131">
    <property type="entry name" value="GTPASE, PUTATIVE (AFU_ORTHOLOGUE AFUA_6G07630)-RELATED"/>
    <property type="match status" value="1"/>
</dbReference>
<dbReference type="GO" id="GO:0005525">
    <property type="term" value="F:GTP binding"/>
    <property type="evidence" value="ECO:0007669"/>
    <property type="project" value="InterPro"/>
</dbReference>
<dbReference type="Pfam" id="PF00350">
    <property type="entry name" value="Dynamin_N"/>
    <property type="match status" value="1"/>
</dbReference>
<dbReference type="Gene3D" id="3.40.50.300">
    <property type="entry name" value="P-loop containing nucleotide triphosphate hydrolases"/>
    <property type="match status" value="1"/>
</dbReference>
<accession>A0A9W8Z7G1</accession>
<dbReference type="GO" id="GO:0005737">
    <property type="term" value="C:cytoplasm"/>
    <property type="evidence" value="ECO:0007669"/>
    <property type="project" value="TreeGrafter"/>
</dbReference>
<evidence type="ECO:0000256" key="2">
    <source>
        <dbReference type="ARBA" id="ARBA00023134"/>
    </source>
</evidence>
<dbReference type="PROSITE" id="PS51388">
    <property type="entry name" value="GED"/>
    <property type="match status" value="1"/>
</dbReference>
<evidence type="ECO:0000313" key="5">
    <source>
        <dbReference type="EMBL" id="KAJ4398279.1"/>
    </source>
</evidence>
<evidence type="ECO:0000256" key="3">
    <source>
        <dbReference type="SAM" id="MobiDB-lite"/>
    </source>
</evidence>
<dbReference type="CDD" id="cd08771">
    <property type="entry name" value="DLP_1"/>
    <property type="match status" value="1"/>
</dbReference>
<protein>
    <recommendedName>
        <fullName evidence="4">GED domain-containing protein</fullName>
    </recommendedName>
</protein>
<comment type="caution">
    <text evidence="5">The sequence shown here is derived from an EMBL/GenBank/DDBJ whole genome shotgun (WGS) entry which is preliminary data.</text>
</comment>
<dbReference type="AlphaFoldDB" id="A0A9W8Z7G1"/>
<keyword evidence="1" id="KW-0547">Nucleotide-binding</keyword>
<dbReference type="InterPro" id="IPR020850">
    <property type="entry name" value="GED_dom"/>
</dbReference>
<evidence type="ECO:0000313" key="6">
    <source>
        <dbReference type="Proteomes" id="UP001140510"/>
    </source>
</evidence>
<gene>
    <name evidence="5" type="ORF">N0V91_010326</name>
</gene>
<dbReference type="InterPro" id="IPR027417">
    <property type="entry name" value="P-loop_NTPase"/>
</dbReference>
<dbReference type="SUPFAM" id="SSF52540">
    <property type="entry name" value="P-loop containing nucleoside triphosphate hydrolases"/>
    <property type="match status" value="1"/>
</dbReference>
<sequence length="818" mass="91848">MAGATQHRSRGSIIKTPSASSDDGTLADMPLADVPMGAEDVQQQALTPQSDSPQDHAPVHDEIAPLSANVIEALGVVSKLEKLGLDKQVISLPKCIVLGQQSTGKSSVIEAISGIKTPRDTGTCTRCPLFIELQPHPDPTASWRAEVSLLRYYDLATLPRHRGMDTEFPGWIPVAVPGKTTFAQVDSPDALESCIRLAQRAALSPLEDPQSFLDPSFDDRDIHKTLFSPNVVCITVSKPGLPPLSFFDLPGMIGQAETEEEAYTVPLIEALVTKYILDEQALVLVTCTLENDVHNSSAAGLARKLRVRTGVLTKPDRLPQGESAQALAQVLDGSRFAMGHGYFVVKNLNTNEIHQGLTHTEARRMEKQFFATASPWATELQPFRPRFGTVNLQHYLSTKLGNRVMQELPVIRDQIENRLEAVEAELCRIPDTPLHTAVRTVADIIQDFCIEVRREMAGDYGHVSWNNAWKGCQKDLWDKLLKLKPTMSTTGDLDQSLYTSMLPGQTANEAMVIDSDDDVEAETPSKKRKHNTPTKRESQTPAPSTSPFRAPREPAAKPSRALFQNSSVSNEVDDISKLRKPFQLDDVTRNLSLASRDRVPGQIDPQLREKMMVSPFQHWPLIINGFFNDFELRLKSRLQELFDKHFREWKGSELHTASYGIVQSILDNNLHEQRTTMAAESLKDEREGPHVFHEDNFRVEKAAVMDLYAQARFNARLRLYYAEYAKQNDQEMSPTKKEQLRRDERKMALIKKEPYAREIDLVADISTYYVIAARRLHDSIIMRIQSKFFKQLRDKLREQLQDELGIYDADQASVGAVP</sequence>
<dbReference type="InterPro" id="IPR001401">
    <property type="entry name" value="Dynamin_GTPase"/>
</dbReference>
<keyword evidence="6" id="KW-1185">Reference proteome</keyword>
<dbReference type="InterPro" id="IPR022812">
    <property type="entry name" value="Dynamin"/>
</dbReference>
<feature type="domain" description="GED" evidence="4">
    <location>
        <begin position="758"/>
        <end position="818"/>
    </location>
</feature>
<dbReference type="GO" id="GO:0005874">
    <property type="term" value="C:microtubule"/>
    <property type="evidence" value="ECO:0007669"/>
    <property type="project" value="TreeGrafter"/>
</dbReference>
<evidence type="ECO:0000256" key="1">
    <source>
        <dbReference type="ARBA" id="ARBA00022741"/>
    </source>
</evidence>
<evidence type="ECO:0000259" key="4">
    <source>
        <dbReference type="PROSITE" id="PS51388"/>
    </source>
</evidence>
<dbReference type="Gene3D" id="1.20.120.1240">
    <property type="entry name" value="Dynamin, middle domain"/>
    <property type="match status" value="1"/>
</dbReference>
<feature type="region of interest" description="Disordered" evidence="3">
    <location>
        <begin position="516"/>
        <end position="565"/>
    </location>
</feature>
<organism evidence="5 6">
    <name type="scientific">Didymella pomorum</name>
    <dbReference type="NCBI Taxonomy" id="749634"/>
    <lineage>
        <taxon>Eukaryota</taxon>
        <taxon>Fungi</taxon>
        <taxon>Dikarya</taxon>
        <taxon>Ascomycota</taxon>
        <taxon>Pezizomycotina</taxon>
        <taxon>Dothideomycetes</taxon>
        <taxon>Pleosporomycetidae</taxon>
        <taxon>Pleosporales</taxon>
        <taxon>Pleosporineae</taxon>
        <taxon>Didymellaceae</taxon>
        <taxon>Didymella</taxon>
    </lineage>
</organism>
<dbReference type="EMBL" id="JAPEVA010000134">
    <property type="protein sequence ID" value="KAJ4398279.1"/>
    <property type="molecule type" value="Genomic_DNA"/>
</dbReference>
<proteinExistence type="predicted"/>
<name>A0A9W8Z7G1_9PLEO</name>
<reference evidence="5" key="1">
    <citation type="submission" date="2022-10" db="EMBL/GenBank/DDBJ databases">
        <title>Tapping the CABI collections for fungal endophytes: first genome assemblies for Collariella, Neodidymelliopsis, Ascochyta clinopodiicola, Didymella pomorum, Didymosphaeria variabile, Neocosmospora piperis and Neocucurbitaria cava.</title>
        <authorList>
            <person name="Hill R."/>
        </authorList>
    </citation>
    <scope>NUCLEOTIDE SEQUENCE</scope>
    <source>
        <strain evidence="5">IMI 355091</strain>
    </source>
</reference>
<dbReference type="PANTHER" id="PTHR11566">
    <property type="entry name" value="DYNAMIN"/>
    <property type="match status" value="1"/>
</dbReference>
<dbReference type="GO" id="GO:0005886">
    <property type="term" value="C:plasma membrane"/>
    <property type="evidence" value="ECO:0007669"/>
    <property type="project" value="TreeGrafter"/>
</dbReference>
<dbReference type="Pfam" id="PF01031">
    <property type="entry name" value="Dynamin_M"/>
    <property type="match status" value="1"/>
</dbReference>
<dbReference type="GO" id="GO:0008017">
    <property type="term" value="F:microtubule binding"/>
    <property type="evidence" value="ECO:0007669"/>
    <property type="project" value="TreeGrafter"/>
</dbReference>
<feature type="region of interest" description="Disordered" evidence="3">
    <location>
        <begin position="1"/>
        <end position="59"/>
    </location>
</feature>
<dbReference type="SMART" id="SM00053">
    <property type="entry name" value="DYNc"/>
    <property type="match status" value="1"/>
</dbReference>
<dbReference type="GO" id="GO:0031623">
    <property type="term" value="P:receptor internalization"/>
    <property type="evidence" value="ECO:0007669"/>
    <property type="project" value="TreeGrafter"/>
</dbReference>
<dbReference type="Proteomes" id="UP001140510">
    <property type="component" value="Unassembled WGS sequence"/>
</dbReference>
<feature type="compositionally biased region" description="Polar residues" evidence="3">
    <location>
        <begin position="41"/>
        <end position="52"/>
    </location>
</feature>